<dbReference type="Gene3D" id="3.40.50.10680">
    <property type="entry name" value="CofD-like domains"/>
    <property type="match status" value="1"/>
</dbReference>
<evidence type="ECO:0000313" key="2">
    <source>
        <dbReference type="EMBL" id="KKN97042.1"/>
    </source>
</evidence>
<dbReference type="AlphaFoldDB" id="A0A0F9VB87"/>
<organism evidence="2">
    <name type="scientific">marine sediment metagenome</name>
    <dbReference type="NCBI Taxonomy" id="412755"/>
    <lineage>
        <taxon>unclassified sequences</taxon>
        <taxon>metagenomes</taxon>
        <taxon>ecological metagenomes</taxon>
    </lineage>
</organism>
<dbReference type="InterPro" id="IPR038136">
    <property type="entry name" value="CofD-like_dom_sf"/>
</dbReference>
<name>A0A0F9VB87_9ZZZZ</name>
<dbReference type="InterPro" id="IPR010119">
    <property type="entry name" value="Gluconeogen_factor"/>
</dbReference>
<dbReference type="PANTHER" id="PTHR30135:SF3">
    <property type="entry name" value="GLUCONEOGENESIS FACTOR-RELATED"/>
    <property type="match status" value="1"/>
</dbReference>
<evidence type="ECO:0008006" key="3">
    <source>
        <dbReference type="Google" id="ProtNLM"/>
    </source>
</evidence>
<proteinExistence type="inferred from homology"/>
<evidence type="ECO:0000256" key="1">
    <source>
        <dbReference type="ARBA" id="ARBA00022490"/>
    </source>
</evidence>
<dbReference type="SUPFAM" id="SSF142338">
    <property type="entry name" value="CofD-like"/>
    <property type="match status" value="1"/>
</dbReference>
<dbReference type="EMBL" id="LAZR01000060">
    <property type="protein sequence ID" value="KKN97042.1"/>
    <property type="molecule type" value="Genomic_DNA"/>
</dbReference>
<gene>
    <name evidence="2" type="ORF">LCGC14_0159990</name>
</gene>
<dbReference type="Pfam" id="PF01933">
    <property type="entry name" value="CofD"/>
    <property type="match status" value="1"/>
</dbReference>
<dbReference type="CDD" id="cd07187">
    <property type="entry name" value="YvcK_like"/>
    <property type="match status" value="1"/>
</dbReference>
<dbReference type="GO" id="GO:0043743">
    <property type="term" value="F:LPPG:FO 2-phospho-L-lactate transferase activity"/>
    <property type="evidence" value="ECO:0007669"/>
    <property type="project" value="InterPro"/>
</dbReference>
<protein>
    <recommendedName>
        <fullName evidence="3">Gluconeogenesis factor</fullName>
    </recommendedName>
</protein>
<sequence length="331" mass="37004">MIKKNIVVIGGGTGVYTVLSGLKKYPVNLSAIVTMADNGGSSRILREDFGILPPGDVRRALVALSQSERVLASLFNYRFKKGGLAGHSFGNLFITALERIKGDFEKAIEEAGKILNIKGEVIPVTLQDTNLHAVLENGQVIKGEDNIDVPKHDARLKIKKVYLKPNVKINPKARLAILKADLIVIGPGDLYTSIIPNLLVRSISRSIRKSRAKKVYICNLMTKLGETNNFTGSDFIDEVEKYLSWSDHPSRKRRDVVRGKFLNYVIFNNKRPSPVRVVKYEREGATFVKCSKDNLKNRKIQVMKGNFLRKNGLVRHDPNKLAKTLLKILDS</sequence>
<dbReference type="PANTHER" id="PTHR30135">
    <property type="entry name" value="UNCHARACTERIZED PROTEIN YVCK-RELATED"/>
    <property type="match status" value="1"/>
</dbReference>
<comment type="caution">
    <text evidence="2">The sequence shown here is derived from an EMBL/GenBank/DDBJ whole genome shotgun (WGS) entry which is preliminary data.</text>
</comment>
<reference evidence="2" key="1">
    <citation type="journal article" date="2015" name="Nature">
        <title>Complex archaea that bridge the gap between prokaryotes and eukaryotes.</title>
        <authorList>
            <person name="Spang A."/>
            <person name="Saw J.H."/>
            <person name="Jorgensen S.L."/>
            <person name="Zaremba-Niedzwiedzka K."/>
            <person name="Martijn J."/>
            <person name="Lind A.E."/>
            <person name="van Eijk R."/>
            <person name="Schleper C."/>
            <person name="Guy L."/>
            <person name="Ettema T.J."/>
        </authorList>
    </citation>
    <scope>NUCLEOTIDE SEQUENCE</scope>
</reference>
<dbReference type="NCBIfam" id="TIGR01826">
    <property type="entry name" value="CofD_related"/>
    <property type="match status" value="1"/>
</dbReference>
<keyword evidence="1" id="KW-0963">Cytoplasm</keyword>
<dbReference type="HAMAP" id="MF_00973">
    <property type="entry name" value="Gluconeogen_factor"/>
    <property type="match status" value="1"/>
</dbReference>
<accession>A0A0F9VB87</accession>
<dbReference type="InterPro" id="IPR002882">
    <property type="entry name" value="CofD"/>
</dbReference>